<dbReference type="Gene3D" id="3.30.390.110">
    <property type="match status" value="1"/>
</dbReference>
<protein>
    <submittedName>
        <fullName evidence="2">Uncharacterized protein</fullName>
    </submittedName>
</protein>
<keyword evidence="3" id="KW-1185">Reference proteome</keyword>
<dbReference type="OrthoDB" id="338850at2759"/>
<dbReference type="KEGG" id="bbig:BBBOND_0303430"/>
<gene>
    <name evidence="2" type="ORF">BBBOND_0303430</name>
</gene>
<dbReference type="RefSeq" id="XP_012768625.1">
    <property type="nucleotide sequence ID" value="XM_012913171.1"/>
</dbReference>
<feature type="region of interest" description="Disordered" evidence="1">
    <location>
        <begin position="50"/>
        <end position="152"/>
    </location>
</feature>
<evidence type="ECO:0000313" key="3">
    <source>
        <dbReference type="Proteomes" id="UP000033188"/>
    </source>
</evidence>
<evidence type="ECO:0000313" key="2">
    <source>
        <dbReference type="EMBL" id="CDR96439.1"/>
    </source>
</evidence>
<organism evidence="2 3">
    <name type="scientific">Babesia bigemina</name>
    <dbReference type="NCBI Taxonomy" id="5866"/>
    <lineage>
        <taxon>Eukaryota</taxon>
        <taxon>Sar</taxon>
        <taxon>Alveolata</taxon>
        <taxon>Apicomplexa</taxon>
        <taxon>Aconoidasida</taxon>
        <taxon>Piroplasmida</taxon>
        <taxon>Babesiidae</taxon>
        <taxon>Babesia</taxon>
    </lineage>
</organism>
<reference evidence="3" key="1">
    <citation type="journal article" date="2014" name="Nucleic Acids Res.">
        <title>The evolutionary dynamics of variant antigen genes in Babesia reveal a history of genomic innovation underlying host-parasite interaction.</title>
        <authorList>
            <person name="Jackson A.P."/>
            <person name="Otto T.D."/>
            <person name="Darby A."/>
            <person name="Ramaprasad A."/>
            <person name="Xia D."/>
            <person name="Echaide I.E."/>
            <person name="Farber M."/>
            <person name="Gahlot S."/>
            <person name="Gamble J."/>
            <person name="Gupta D."/>
            <person name="Gupta Y."/>
            <person name="Jackson L."/>
            <person name="Malandrin L."/>
            <person name="Malas T.B."/>
            <person name="Moussa E."/>
            <person name="Nair M."/>
            <person name="Reid A.J."/>
            <person name="Sanders M."/>
            <person name="Sharma J."/>
            <person name="Tracey A."/>
            <person name="Quail M.A."/>
            <person name="Weir W."/>
            <person name="Wastling J.M."/>
            <person name="Hall N."/>
            <person name="Willadsen P."/>
            <person name="Lingelbach K."/>
            <person name="Shiels B."/>
            <person name="Tait A."/>
            <person name="Berriman M."/>
            <person name="Allred D.R."/>
            <person name="Pain A."/>
        </authorList>
    </citation>
    <scope>NUCLEOTIDE SEQUENCE [LARGE SCALE GENOMIC DNA]</scope>
    <source>
        <strain evidence="3">Bond</strain>
    </source>
</reference>
<dbReference type="VEuPathDB" id="PiroplasmaDB:BBBOND_0303430"/>
<dbReference type="STRING" id="5866.A0A061DC08"/>
<proteinExistence type="predicted"/>
<dbReference type="Proteomes" id="UP000033188">
    <property type="component" value="Chromosome 3"/>
</dbReference>
<feature type="compositionally biased region" description="Basic and acidic residues" evidence="1">
    <location>
        <begin position="123"/>
        <end position="139"/>
    </location>
</feature>
<sequence>MASHQEYPAGQAPDCLVWEIVRDNHAHLHHAVHKRFSKERFNIMAVHTPRFSGRSSCDEGNSAFRPAPEERSRPRHLALRLQDLGLQGQGRPWRAPRFQHPRHQAQQEHGARRVPAQPRRPRQGRDRQGAGEQDGEAHPHQIRRQVGVNCAF</sequence>
<dbReference type="AlphaFoldDB" id="A0A061DC08"/>
<dbReference type="EMBL" id="LK391709">
    <property type="protein sequence ID" value="CDR96439.1"/>
    <property type="molecule type" value="Genomic_DNA"/>
</dbReference>
<accession>A0A061DC08</accession>
<evidence type="ECO:0000256" key="1">
    <source>
        <dbReference type="SAM" id="MobiDB-lite"/>
    </source>
</evidence>
<name>A0A061DC08_BABBI</name>
<feature type="compositionally biased region" description="Low complexity" evidence="1">
    <location>
        <begin position="79"/>
        <end position="91"/>
    </location>
</feature>
<dbReference type="GeneID" id="24564980"/>